<reference evidence="1 2" key="1">
    <citation type="submission" date="2014-12" db="EMBL/GenBank/DDBJ databases">
        <title>Complete genome sequence of Francisella guanzhouensis strain 08HL01032 isolated from air-conditioning system in China.</title>
        <authorList>
            <person name="Svensson D."/>
            <person name="Ohrman C."/>
            <person name="Backman S."/>
            <person name="Karlsson E."/>
            <person name="Nilsson E."/>
            <person name="Bystrom M."/>
            <person name="Larkeryd A."/>
            <person name="Stenberg P."/>
            <person name="Scholtz H.C."/>
            <person name="Forsman M."/>
            <person name="Sjodin A."/>
        </authorList>
    </citation>
    <scope>NUCLEOTIDE SEQUENCE [LARGE SCALE GENOMIC DNA]</scope>
    <source>
        <strain evidence="1 2">08HL01032</strain>
    </source>
</reference>
<dbReference type="STRING" id="594679.SD28_02755"/>
<accession>A0A0A8E3T4</accession>
<keyword evidence="2" id="KW-1185">Reference proteome</keyword>
<dbReference type="EMBL" id="CP010427">
    <property type="protein sequence ID" value="AJC48643.1"/>
    <property type="molecule type" value="Genomic_DNA"/>
</dbReference>
<proteinExistence type="predicted"/>
<dbReference type="KEGG" id="fgu:SD28_02755"/>
<sequence length="85" mass="9620">MSCILGSDAERQQNCHVKLRRGVLRSWHCFCEVFSFPYIRGNLEGFVKNQIRAVKFGGTSVVNIESIRCCIEVVRTAVDIKISTV</sequence>
<protein>
    <submittedName>
        <fullName evidence="1">Uncharacterized protein</fullName>
    </submittedName>
</protein>
<organism evidence="1 2">
    <name type="scientific">Allofrancisella guangzhouensis</name>
    <dbReference type="NCBI Taxonomy" id="594679"/>
    <lineage>
        <taxon>Bacteria</taxon>
        <taxon>Pseudomonadati</taxon>
        <taxon>Pseudomonadota</taxon>
        <taxon>Gammaproteobacteria</taxon>
        <taxon>Thiotrichales</taxon>
        <taxon>Francisellaceae</taxon>
        <taxon>Allofrancisella</taxon>
    </lineage>
</organism>
<name>A0A0A8E3T4_9GAMM</name>
<dbReference type="HOGENOM" id="CLU_2507861_0_0_6"/>
<dbReference type="Proteomes" id="UP000031104">
    <property type="component" value="Chromosome"/>
</dbReference>
<gene>
    <name evidence="1" type="ORF">SD28_02755</name>
</gene>
<evidence type="ECO:0000313" key="2">
    <source>
        <dbReference type="Proteomes" id="UP000031104"/>
    </source>
</evidence>
<dbReference type="AlphaFoldDB" id="A0A0A8E3T4"/>
<evidence type="ECO:0000313" key="1">
    <source>
        <dbReference type="EMBL" id="AJC48643.1"/>
    </source>
</evidence>